<dbReference type="InterPro" id="IPR011008">
    <property type="entry name" value="Dimeric_a/b-barrel"/>
</dbReference>
<reference evidence="2" key="2">
    <citation type="submission" date="2020-09" db="EMBL/GenBank/DDBJ databases">
        <authorList>
            <person name="Sun Q."/>
            <person name="Ohkuma M."/>
        </authorList>
    </citation>
    <scope>NUCLEOTIDE SEQUENCE</scope>
    <source>
        <strain evidence="2">JCM 3131</strain>
    </source>
</reference>
<feature type="domain" description="ABM" evidence="1">
    <location>
        <begin position="5"/>
        <end position="95"/>
    </location>
</feature>
<reference evidence="2" key="1">
    <citation type="journal article" date="2014" name="Int. J. Syst. Evol. Microbiol.">
        <title>Complete genome sequence of Corynebacterium casei LMG S-19264T (=DSM 44701T), isolated from a smear-ripened cheese.</title>
        <authorList>
            <consortium name="US DOE Joint Genome Institute (JGI-PGF)"/>
            <person name="Walter F."/>
            <person name="Albersmeier A."/>
            <person name="Kalinowski J."/>
            <person name="Ruckert C."/>
        </authorList>
    </citation>
    <scope>NUCLEOTIDE SEQUENCE</scope>
    <source>
        <strain evidence="2">JCM 3131</strain>
    </source>
</reference>
<dbReference type="InterPro" id="IPR007138">
    <property type="entry name" value="ABM_dom"/>
</dbReference>
<organism evidence="2 3">
    <name type="scientific">Streptomyces ruber</name>
    <dbReference type="NCBI Taxonomy" id="83378"/>
    <lineage>
        <taxon>Bacteria</taxon>
        <taxon>Bacillati</taxon>
        <taxon>Actinomycetota</taxon>
        <taxon>Actinomycetes</taxon>
        <taxon>Kitasatosporales</taxon>
        <taxon>Streptomycetaceae</taxon>
        <taxon>Streptomyces</taxon>
    </lineage>
</organism>
<dbReference type="Pfam" id="PF03992">
    <property type="entry name" value="ABM"/>
    <property type="match status" value="1"/>
</dbReference>
<proteinExistence type="predicted"/>
<protein>
    <recommendedName>
        <fullName evidence="1">ABM domain-containing protein</fullName>
    </recommendedName>
</protein>
<dbReference type="PROSITE" id="PS51725">
    <property type="entry name" value="ABM"/>
    <property type="match status" value="1"/>
</dbReference>
<gene>
    <name evidence="2" type="ORF">GCM10010145_05670</name>
</gene>
<dbReference type="AlphaFoldDB" id="A0A918B9G8"/>
<evidence type="ECO:0000313" key="3">
    <source>
        <dbReference type="Proteomes" id="UP000620156"/>
    </source>
</evidence>
<evidence type="ECO:0000259" key="1">
    <source>
        <dbReference type="PROSITE" id="PS51725"/>
    </source>
</evidence>
<dbReference type="Gene3D" id="3.30.70.100">
    <property type="match status" value="1"/>
</dbReference>
<dbReference type="Proteomes" id="UP000620156">
    <property type="component" value="Unassembled WGS sequence"/>
</dbReference>
<accession>A0A918B9G8</accession>
<name>A0A918B9G8_9ACTN</name>
<dbReference type="SUPFAM" id="SSF54909">
    <property type="entry name" value="Dimeric alpha+beta barrel"/>
    <property type="match status" value="1"/>
</dbReference>
<keyword evidence="3" id="KW-1185">Reference proteome</keyword>
<dbReference type="EMBL" id="BMQK01000001">
    <property type="protein sequence ID" value="GGQ40545.1"/>
    <property type="molecule type" value="Genomic_DNA"/>
</dbReference>
<evidence type="ECO:0000313" key="2">
    <source>
        <dbReference type="EMBL" id="GGQ40545.1"/>
    </source>
</evidence>
<comment type="caution">
    <text evidence="2">The sequence shown here is derived from an EMBL/GenBank/DDBJ whole genome shotgun (WGS) entry which is preliminary data.</text>
</comment>
<sequence length="113" mass="12732">MTVRTVEYIRYRIPEERSAEFLAAWTKAAAFLAASPACVDYELARCEEDFEHFVLRVTWTSTEDHLEGFRTSELFDDYLAVVQPFAGDIQEMRHYKPTVVRGAGAGAPGVPEG</sequence>